<sequence>MSVARVTEIIAGSKKSFEKATQNGIERATQTLKNVSGAWVESQKVVVVDGKIVEYRVALKVTFVLEG</sequence>
<dbReference type="PANTHER" id="PTHR39324:SF1">
    <property type="entry name" value="CALCIUM DODECIN"/>
    <property type="match status" value="1"/>
</dbReference>
<dbReference type="PANTHER" id="PTHR39324">
    <property type="entry name" value="CALCIUM DODECIN"/>
    <property type="match status" value="1"/>
</dbReference>
<dbReference type="SUPFAM" id="SSF89807">
    <property type="entry name" value="Dodecin-like"/>
    <property type="match status" value="1"/>
</dbReference>
<reference evidence="1" key="1">
    <citation type="submission" date="2018-06" db="EMBL/GenBank/DDBJ databases">
        <authorList>
            <person name="Zhirakovskaya E."/>
        </authorList>
    </citation>
    <scope>NUCLEOTIDE SEQUENCE</scope>
</reference>
<evidence type="ECO:0008006" key="2">
    <source>
        <dbReference type="Google" id="ProtNLM"/>
    </source>
</evidence>
<evidence type="ECO:0000313" key="1">
    <source>
        <dbReference type="EMBL" id="VAW46938.1"/>
    </source>
</evidence>
<organism evidence="1">
    <name type="scientific">hydrothermal vent metagenome</name>
    <dbReference type="NCBI Taxonomy" id="652676"/>
    <lineage>
        <taxon>unclassified sequences</taxon>
        <taxon>metagenomes</taxon>
        <taxon>ecological metagenomes</taxon>
    </lineage>
</organism>
<gene>
    <name evidence="1" type="ORF">MNBD_GAMMA02-1221</name>
</gene>
<protein>
    <recommendedName>
        <fullName evidence="2">Dodecin domain-containing protein</fullName>
    </recommendedName>
</protein>
<dbReference type="Pfam" id="PF07311">
    <property type="entry name" value="Dodecin"/>
    <property type="match status" value="1"/>
</dbReference>
<proteinExistence type="predicted"/>
<dbReference type="Gene3D" id="3.30.1660.10">
    <property type="entry name" value="Flavin-binding protein dodecin"/>
    <property type="match status" value="1"/>
</dbReference>
<dbReference type="InterPro" id="IPR036694">
    <property type="entry name" value="Dodecin-like_sf"/>
</dbReference>
<dbReference type="AlphaFoldDB" id="A0A3B0VTD7"/>
<accession>A0A3B0VTD7</accession>
<name>A0A3B0VTD7_9ZZZZ</name>
<dbReference type="InterPro" id="IPR025543">
    <property type="entry name" value="Dodecin-like"/>
</dbReference>
<dbReference type="InterPro" id="IPR009923">
    <property type="entry name" value="Dodecin"/>
</dbReference>
<dbReference type="EMBL" id="UOFA01000312">
    <property type="protein sequence ID" value="VAW46938.1"/>
    <property type="molecule type" value="Genomic_DNA"/>
</dbReference>